<dbReference type="EMBL" id="CM056743">
    <property type="protein sequence ID" value="KAJ8671968.1"/>
    <property type="molecule type" value="Genomic_DNA"/>
</dbReference>
<name>A0ACC2NM66_9HYME</name>
<gene>
    <name evidence="1" type="ORF">QAD02_003227</name>
</gene>
<protein>
    <submittedName>
        <fullName evidence="1">Uncharacterized protein</fullName>
    </submittedName>
</protein>
<evidence type="ECO:0000313" key="1">
    <source>
        <dbReference type="EMBL" id="KAJ8671968.1"/>
    </source>
</evidence>
<dbReference type="Proteomes" id="UP001239111">
    <property type="component" value="Chromosome 3"/>
</dbReference>
<evidence type="ECO:0000313" key="2">
    <source>
        <dbReference type="Proteomes" id="UP001239111"/>
    </source>
</evidence>
<organism evidence="1 2">
    <name type="scientific">Eretmocerus hayati</name>
    <dbReference type="NCBI Taxonomy" id="131215"/>
    <lineage>
        <taxon>Eukaryota</taxon>
        <taxon>Metazoa</taxon>
        <taxon>Ecdysozoa</taxon>
        <taxon>Arthropoda</taxon>
        <taxon>Hexapoda</taxon>
        <taxon>Insecta</taxon>
        <taxon>Pterygota</taxon>
        <taxon>Neoptera</taxon>
        <taxon>Endopterygota</taxon>
        <taxon>Hymenoptera</taxon>
        <taxon>Apocrita</taxon>
        <taxon>Proctotrupomorpha</taxon>
        <taxon>Chalcidoidea</taxon>
        <taxon>Aphelinidae</taxon>
        <taxon>Aphelininae</taxon>
        <taxon>Eretmocerus</taxon>
    </lineage>
</organism>
<sequence>MTCTNEIQQPATSPVSDCYNSRKEVDRYNQSSSQTCSPTTDHYLLGDGESEPKMFPTGVNSEEYEQQNMTTPVFDDLRKSEYSFHEVEVVYEDLTPMDVSSDDTINTNSSSPECNLSIVDASDKNHDSMNNVETGLPFIQSGGDRFSSSRVLHSESNESVDDSAYFSSGDCSVLESYAGKTDENVTDNRCTGSTIPGKFF</sequence>
<keyword evidence="2" id="KW-1185">Reference proteome</keyword>
<proteinExistence type="predicted"/>
<comment type="caution">
    <text evidence="1">The sequence shown here is derived from an EMBL/GenBank/DDBJ whole genome shotgun (WGS) entry which is preliminary data.</text>
</comment>
<accession>A0ACC2NM66</accession>
<reference evidence="1" key="1">
    <citation type="submission" date="2023-04" db="EMBL/GenBank/DDBJ databases">
        <title>A chromosome-level genome assembly of the parasitoid wasp Eretmocerus hayati.</title>
        <authorList>
            <person name="Zhong Y."/>
            <person name="Liu S."/>
            <person name="Liu Y."/>
        </authorList>
    </citation>
    <scope>NUCLEOTIDE SEQUENCE</scope>
    <source>
        <strain evidence="1">ZJU_SS_LIU_2023</strain>
    </source>
</reference>